<dbReference type="EMBL" id="LKHP01000005">
    <property type="protein sequence ID" value="KRQ86960.1"/>
    <property type="molecule type" value="Genomic_DNA"/>
</dbReference>
<gene>
    <name evidence="5 8" type="primary">rimM</name>
    <name evidence="8" type="ORF">ABG79_01150</name>
</gene>
<dbReference type="PATRIC" id="fig|908809.3.peg.1159"/>
<dbReference type="InterPro" id="IPR002676">
    <property type="entry name" value="RimM_N"/>
</dbReference>
<dbReference type="PANTHER" id="PTHR33692">
    <property type="entry name" value="RIBOSOME MATURATION FACTOR RIMM"/>
    <property type="match status" value="1"/>
</dbReference>
<dbReference type="Gene3D" id="2.40.30.60">
    <property type="entry name" value="RimM"/>
    <property type="match status" value="1"/>
</dbReference>
<reference evidence="8 9" key="1">
    <citation type="submission" date="2015-09" db="EMBL/GenBank/DDBJ databases">
        <title>Draft genome sequence of a Caloramator mitchellensis, a moderate thermophile from the Great Artesian Basin of Australia.</title>
        <authorList>
            <person name="Patel B.K."/>
        </authorList>
    </citation>
    <scope>NUCLEOTIDE SEQUENCE [LARGE SCALE GENOMIC DNA]</scope>
    <source>
        <strain evidence="8 9">VF08</strain>
    </source>
</reference>
<dbReference type="Proteomes" id="UP000052015">
    <property type="component" value="Unassembled WGS sequence"/>
</dbReference>
<dbReference type="InterPro" id="IPR036976">
    <property type="entry name" value="RimM_N_sf"/>
</dbReference>
<dbReference type="PANTHER" id="PTHR33692:SF1">
    <property type="entry name" value="RIBOSOME MATURATION FACTOR RIMM"/>
    <property type="match status" value="1"/>
</dbReference>
<dbReference type="GO" id="GO:0005840">
    <property type="term" value="C:ribosome"/>
    <property type="evidence" value="ECO:0007669"/>
    <property type="project" value="InterPro"/>
</dbReference>
<dbReference type="InterPro" id="IPR011961">
    <property type="entry name" value="RimM"/>
</dbReference>
<dbReference type="GO" id="GO:0005737">
    <property type="term" value="C:cytoplasm"/>
    <property type="evidence" value="ECO:0007669"/>
    <property type="project" value="UniProtKB-SubCell"/>
</dbReference>
<dbReference type="Pfam" id="PF24986">
    <property type="entry name" value="PRC_RimM"/>
    <property type="match status" value="1"/>
</dbReference>
<dbReference type="InterPro" id="IPR056792">
    <property type="entry name" value="PRC_RimM"/>
</dbReference>
<dbReference type="Gene3D" id="2.30.30.240">
    <property type="entry name" value="PRC-barrel domain"/>
    <property type="match status" value="1"/>
</dbReference>
<keyword evidence="4 5" id="KW-0143">Chaperone</keyword>
<comment type="caution">
    <text evidence="8">The sequence shown here is derived from an EMBL/GenBank/DDBJ whole genome shotgun (WGS) entry which is preliminary data.</text>
</comment>
<feature type="domain" description="RimM N-terminal" evidence="6">
    <location>
        <begin position="7"/>
        <end position="87"/>
    </location>
</feature>
<dbReference type="InterPro" id="IPR009000">
    <property type="entry name" value="Transl_B-barrel_sf"/>
</dbReference>
<comment type="subunit">
    <text evidence="5">Binds ribosomal protein uS19.</text>
</comment>
<accession>A0A0R3JTU8</accession>
<dbReference type="SUPFAM" id="SSF50447">
    <property type="entry name" value="Translation proteins"/>
    <property type="match status" value="1"/>
</dbReference>
<dbReference type="AlphaFoldDB" id="A0A0R3JTU8"/>
<evidence type="ECO:0000256" key="5">
    <source>
        <dbReference type="HAMAP-Rule" id="MF_00014"/>
    </source>
</evidence>
<comment type="similarity">
    <text evidence="5">Belongs to the RimM family.</text>
</comment>
<dbReference type="GO" id="GO:0042274">
    <property type="term" value="P:ribosomal small subunit biogenesis"/>
    <property type="evidence" value="ECO:0007669"/>
    <property type="project" value="UniProtKB-UniRule"/>
</dbReference>
<organism evidence="8 9">
    <name type="scientific">Caloramator mitchellensis</name>
    <dbReference type="NCBI Taxonomy" id="908809"/>
    <lineage>
        <taxon>Bacteria</taxon>
        <taxon>Bacillati</taxon>
        <taxon>Bacillota</taxon>
        <taxon>Clostridia</taxon>
        <taxon>Eubacteriales</taxon>
        <taxon>Clostridiaceae</taxon>
        <taxon>Caloramator</taxon>
    </lineage>
</organism>
<evidence type="ECO:0000256" key="4">
    <source>
        <dbReference type="ARBA" id="ARBA00023186"/>
    </source>
</evidence>
<dbReference type="InterPro" id="IPR011033">
    <property type="entry name" value="PRC_barrel-like_sf"/>
</dbReference>
<name>A0A0R3JTU8_CALMK</name>
<keyword evidence="2 5" id="KW-0690">Ribosome biogenesis</keyword>
<comment type="function">
    <text evidence="5">An accessory protein needed during the final step in the assembly of 30S ribosomal subunit, possibly for assembly of the head region. Essential for efficient processing of 16S rRNA. May be needed both before and after RbfA during the maturation of 16S rRNA. It has affinity for free ribosomal 30S subunits but not for 70S ribosomes.</text>
</comment>
<protein>
    <recommendedName>
        <fullName evidence="5">Ribosome maturation factor RimM</fullName>
    </recommendedName>
</protein>
<evidence type="ECO:0000313" key="9">
    <source>
        <dbReference type="Proteomes" id="UP000052015"/>
    </source>
</evidence>
<evidence type="ECO:0000259" key="6">
    <source>
        <dbReference type="Pfam" id="PF01782"/>
    </source>
</evidence>
<evidence type="ECO:0000256" key="1">
    <source>
        <dbReference type="ARBA" id="ARBA00022490"/>
    </source>
</evidence>
<comment type="domain">
    <text evidence="5">The PRC barrel domain binds ribosomal protein uS19.</text>
</comment>
<dbReference type="SUPFAM" id="SSF50346">
    <property type="entry name" value="PRC-barrel domain"/>
    <property type="match status" value="1"/>
</dbReference>
<comment type="subcellular location">
    <subcellularLocation>
        <location evidence="5">Cytoplasm</location>
    </subcellularLocation>
</comment>
<dbReference type="GO" id="GO:0043022">
    <property type="term" value="F:ribosome binding"/>
    <property type="evidence" value="ECO:0007669"/>
    <property type="project" value="InterPro"/>
</dbReference>
<evidence type="ECO:0000256" key="3">
    <source>
        <dbReference type="ARBA" id="ARBA00022552"/>
    </source>
</evidence>
<dbReference type="OrthoDB" id="9810331at2"/>
<dbReference type="STRING" id="908809.ABG79_01150"/>
<dbReference type="GO" id="GO:0006364">
    <property type="term" value="P:rRNA processing"/>
    <property type="evidence" value="ECO:0007669"/>
    <property type="project" value="UniProtKB-UniRule"/>
</dbReference>
<proteinExistence type="inferred from homology"/>
<keyword evidence="1 5" id="KW-0963">Cytoplasm</keyword>
<feature type="domain" description="Ribosome maturation factor RimM PRC barrel" evidence="7">
    <location>
        <begin position="101"/>
        <end position="163"/>
    </location>
</feature>
<dbReference type="HAMAP" id="MF_00014">
    <property type="entry name" value="Ribosome_mat_RimM"/>
    <property type="match status" value="1"/>
</dbReference>
<keyword evidence="3 5" id="KW-0698">rRNA processing</keyword>
<dbReference type="Pfam" id="PF01782">
    <property type="entry name" value="RimM"/>
    <property type="match status" value="1"/>
</dbReference>
<keyword evidence="9" id="KW-1185">Reference proteome</keyword>
<dbReference type="NCBIfam" id="TIGR02273">
    <property type="entry name" value="16S_RimM"/>
    <property type="match status" value="1"/>
</dbReference>
<sequence length="169" mass="19250">MVEYLKIGQIINTHGVKGELKVYPLTDDINRFKDLRFVFLKSNDNFIKKEVNGVKFFKNIVILKIDGIENMNAAEKLKEQYLYIDRENAVKLPEDTYFIADLIGINVVDVESGKLYGNIKSVFSTGSNDVYELETDEGKIILIPAIKDVVKEVDINGRTMKINMIEGLI</sequence>
<dbReference type="RefSeq" id="WP_057978036.1">
    <property type="nucleotide sequence ID" value="NZ_LKHP01000005.1"/>
</dbReference>
<evidence type="ECO:0000256" key="2">
    <source>
        <dbReference type="ARBA" id="ARBA00022517"/>
    </source>
</evidence>
<evidence type="ECO:0000313" key="8">
    <source>
        <dbReference type="EMBL" id="KRQ86960.1"/>
    </source>
</evidence>
<evidence type="ECO:0000259" key="7">
    <source>
        <dbReference type="Pfam" id="PF24986"/>
    </source>
</evidence>